<accession>A0AA36JBZ4</accession>
<feature type="compositionally biased region" description="Low complexity" evidence="1">
    <location>
        <begin position="156"/>
        <end position="177"/>
    </location>
</feature>
<sequence>MAWSGAPLLSAALKVALEDATVLVLPLLAVLAAIAWLRARKSESSTRQDVLLQRQTWLDARFGAASAASAGGGAAPQLLRRRVRAEAVAKAPQPHAPQPQKQLAQPQPEVEEAVLTGSPAPLPEPEVVITAEGNLNEVGEVRPNCEAVPEAPAAEEAVLPEAPTSSSASAAEAAEAPGPLSRKDSALSASEAPRSVSESVAALQAPGPARRSISDSLAASAQAPRSLPESVAAPQAPGPARRSISDSLAASAQAVSGELFDELAEHLEASLMQVELSQRHAVHLRRAELHLLALLGGARDLLMRSLREARGALVKVFGTCDRVARLRAVLEALRLSAGRQGDQRLATCRAACDAVEGVLRDHGLQEKLRRAQEEKRLELLSALGEKRLEEQRLQRAREAEREQLLLLEQREALAQALVSPAVSAERGLPAASAAPKVSGMAAESFARREPSMWKWFLDYAEGLLSEVLCFLDGFTLTALEMASRWPRQLQSCSLAGIWRFVHLCAMGARPPSALARAPKTGGFKELWLGRELLLREPSAWQREVAFGQARLLLTPGTSAVVQPLKPGRRWLWNIIQNCLPDFEQDPRFAPLQQRWYTHLMVGTEAVTQANGVQTQEQLYVSWSVCFSAAQGLPRLFLASARSDGNDAWEVDLAECRLPSRAPLPWAAAAQEIHELRAQGRSLQSGLCDATELCSARFQGSGWRTSGAPQLAPLEHWDHLHKELFGLSKQPQQGRASAALLLLLALTCPNPFAQEPAKLGLAMESLRPSLELR</sequence>
<evidence type="ECO:0000313" key="3">
    <source>
        <dbReference type="EMBL" id="CAJ1403398.1"/>
    </source>
</evidence>
<keyword evidence="2" id="KW-0812">Transmembrane</keyword>
<comment type="caution">
    <text evidence="3">The sequence shown here is derived from an EMBL/GenBank/DDBJ whole genome shotgun (WGS) entry which is preliminary data.</text>
</comment>
<name>A0AA36JBZ4_9DINO</name>
<proteinExistence type="predicted"/>
<feature type="region of interest" description="Disordered" evidence="1">
    <location>
        <begin position="156"/>
        <end position="245"/>
    </location>
</feature>
<evidence type="ECO:0000313" key="4">
    <source>
        <dbReference type="Proteomes" id="UP001178507"/>
    </source>
</evidence>
<dbReference type="EMBL" id="CAUJNA010003494">
    <property type="protein sequence ID" value="CAJ1403398.1"/>
    <property type="molecule type" value="Genomic_DNA"/>
</dbReference>
<keyword evidence="4" id="KW-1185">Reference proteome</keyword>
<keyword evidence="2" id="KW-1133">Transmembrane helix</keyword>
<evidence type="ECO:0000256" key="2">
    <source>
        <dbReference type="SAM" id="Phobius"/>
    </source>
</evidence>
<protein>
    <submittedName>
        <fullName evidence="3">Uncharacterized protein</fullName>
    </submittedName>
</protein>
<reference evidence="3" key="1">
    <citation type="submission" date="2023-08" db="EMBL/GenBank/DDBJ databases">
        <authorList>
            <person name="Chen Y."/>
            <person name="Shah S."/>
            <person name="Dougan E. K."/>
            <person name="Thang M."/>
            <person name="Chan C."/>
        </authorList>
    </citation>
    <scope>NUCLEOTIDE SEQUENCE</scope>
</reference>
<feature type="region of interest" description="Disordered" evidence="1">
    <location>
        <begin position="85"/>
        <end position="124"/>
    </location>
</feature>
<dbReference type="AlphaFoldDB" id="A0AA36JBZ4"/>
<gene>
    <name evidence="3" type="ORF">EVOR1521_LOCUS26074</name>
</gene>
<organism evidence="3 4">
    <name type="scientific">Effrenium voratum</name>
    <dbReference type="NCBI Taxonomy" id="2562239"/>
    <lineage>
        <taxon>Eukaryota</taxon>
        <taxon>Sar</taxon>
        <taxon>Alveolata</taxon>
        <taxon>Dinophyceae</taxon>
        <taxon>Suessiales</taxon>
        <taxon>Symbiodiniaceae</taxon>
        <taxon>Effrenium</taxon>
    </lineage>
</organism>
<feature type="transmembrane region" description="Helical" evidence="2">
    <location>
        <begin position="20"/>
        <end position="37"/>
    </location>
</feature>
<keyword evidence="2" id="KW-0472">Membrane</keyword>
<dbReference type="Proteomes" id="UP001178507">
    <property type="component" value="Unassembled WGS sequence"/>
</dbReference>
<feature type="compositionally biased region" description="Low complexity" evidence="1">
    <location>
        <begin position="86"/>
        <end position="108"/>
    </location>
</feature>
<evidence type="ECO:0000256" key="1">
    <source>
        <dbReference type="SAM" id="MobiDB-lite"/>
    </source>
</evidence>